<comment type="caution">
    <text evidence="2">The sequence shown here is derived from an EMBL/GenBank/DDBJ whole genome shotgun (WGS) entry which is preliminary data.</text>
</comment>
<evidence type="ECO:0000313" key="2">
    <source>
        <dbReference type="EMBL" id="MBP2417516.1"/>
    </source>
</evidence>
<dbReference type="EMBL" id="JAGIOB010000001">
    <property type="protein sequence ID" value="MBP2417516.1"/>
    <property type="molecule type" value="Genomic_DNA"/>
</dbReference>
<gene>
    <name evidence="2" type="ORF">JOF54_002438</name>
</gene>
<protein>
    <submittedName>
        <fullName evidence="2">Uncharacterized protein</fullName>
    </submittedName>
</protein>
<feature type="region of interest" description="Disordered" evidence="1">
    <location>
        <begin position="330"/>
        <end position="353"/>
    </location>
</feature>
<keyword evidence="3" id="KW-1185">Reference proteome</keyword>
<evidence type="ECO:0000313" key="3">
    <source>
        <dbReference type="Proteomes" id="UP000758168"/>
    </source>
</evidence>
<evidence type="ECO:0000256" key="1">
    <source>
        <dbReference type="SAM" id="MobiDB-lite"/>
    </source>
</evidence>
<dbReference type="RefSeq" id="WP_210056135.1">
    <property type="nucleotide sequence ID" value="NZ_BAAAMH010000003.1"/>
</dbReference>
<proteinExistence type="predicted"/>
<dbReference type="Proteomes" id="UP000758168">
    <property type="component" value="Unassembled WGS sequence"/>
</dbReference>
<sequence>MRQRGARLTGRPARGAATLEVAAAYGLAALLVAALLLALVGSSVPGIAARAICVVRSAVDGDASGCAPATEVPPPVVDPSFDPEPARCKVNETSEKVNAQIKIAFISFGENAGFVETTYSDGTVTYTATDGASLGVTGGFGGRLDIGKVQRGAKVDFGAGVTVDYGSTWVFEDADEAEEMREQLDQYLVEQETLKHDSSGGYAIYLAITGGTDPPDAPTLQVSTFEVNADVSGSVGLSLPFDPGSTEGPALTLAQAGLKFGGTGRWTLITDADSGATTYVTGGEVYGQVSGQVGPAAGELKGVLGSSMAITRDEDGQITRVSLVTTREGKATGTLNSGQGNLGGNASDSSSASDVTVTTTTLDVTTQDQRDLVDAWLAAQADPEAAVSPQTFFPDRMVPGDAFQNLMYTNATVSNVQYDNVSDKTGFAAEVKLGLAFGIDLSLETTDSTAVDATYLDVPGADGIRPPVDFPACEAG</sequence>
<name>A0ABS4Z952_9ACTN</name>
<accession>A0ABS4Z952</accession>
<reference evidence="2 3" key="1">
    <citation type="submission" date="2021-03" db="EMBL/GenBank/DDBJ databases">
        <title>Sequencing the genomes of 1000 actinobacteria strains.</title>
        <authorList>
            <person name="Klenk H.-P."/>
        </authorList>
    </citation>
    <scope>NUCLEOTIDE SEQUENCE [LARGE SCALE GENOMIC DNA]</scope>
    <source>
        <strain evidence="2 3">DSM 12936</strain>
    </source>
</reference>
<organism evidence="2 3">
    <name type="scientific">Microlunatus capsulatus</name>
    <dbReference type="NCBI Taxonomy" id="99117"/>
    <lineage>
        <taxon>Bacteria</taxon>
        <taxon>Bacillati</taxon>
        <taxon>Actinomycetota</taxon>
        <taxon>Actinomycetes</taxon>
        <taxon>Propionibacteriales</taxon>
        <taxon>Propionibacteriaceae</taxon>
        <taxon>Microlunatus</taxon>
    </lineage>
</organism>